<organism evidence="4 5">
    <name type="scientific">Biomphalaria glabrata</name>
    <name type="common">Bloodfluke planorb</name>
    <name type="synonym">Freshwater snail</name>
    <dbReference type="NCBI Taxonomy" id="6526"/>
    <lineage>
        <taxon>Eukaryota</taxon>
        <taxon>Metazoa</taxon>
        <taxon>Spiralia</taxon>
        <taxon>Lophotrochozoa</taxon>
        <taxon>Mollusca</taxon>
        <taxon>Gastropoda</taxon>
        <taxon>Heterobranchia</taxon>
        <taxon>Euthyneura</taxon>
        <taxon>Panpulmonata</taxon>
        <taxon>Hygrophila</taxon>
        <taxon>Lymnaeoidea</taxon>
        <taxon>Planorbidae</taxon>
        <taxon>Biomphalaria</taxon>
    </lineage>
</organism>
<dbReference type="OrthoDB" id="10252017at2759"/>
<dbReference type="PROSITE" id="PS01186">
    <property type="entry name" value="EGF_2"/>
    <property type="match status" value="1"/>
</dbReference>
<evidence type="ECO:0000313" key="4">
    <source>
        <dbReference type="Proteomes" id="UP001165740"/>
    </source>
</evidence>
<dbReference type="RefSeq" id="XP_055884722.1">
    <property type="nucleotide sequence ID" value="XM_056028747.1"/>
</dbReference>
<dbReference type="PROSITE" id="PS50026">
    <property type="entry name" value="EGF_3"/>
    <property type="match status" value="1"/>
</dbReference>
<evidence type="ECO:0000313" key="5">
    <source>
        <dbReference type="RefSeq" id="XP_055884722.1"/>
    </source>
</evidence>
<evidence type="ECO:0000256" key="2">
    <source>
        <dbReference type="PROSITE-ProRule" id="PRU00076"/>
    </source>
</evidence>
<dbReference type="PANTHER" id="PTHR24043">
    <property type="entry name" value="SCAVENGER RECEPTOR CLASS F"/>
    <property type="match status" value="1"/>
</dbReference>
<keyword evidence="2" id="KW-1015">Disulfide bond</keyword>
<evidence type="ECO:0000259" key="3">
    <source>
        <dbReference type="PROSITE" id="PS50026"/>
    </source>
</evidence>
<dbReference type="GO" id="GO:0005044">
    <property type="term" value="F:scavenger receptor activity"/>
    <property type="evidence" value="ECO:0007669"/>
    <property type="project" value="InterPro"/>
</dbReference>
<gene>
    <name evidence="5" type="primary">LOC106052305</name>
</gene>
<dbReference type="Gene3D" id="2.60.120.260">
    <property type="entry name" value="Galactose-binding domain-like"/>
    <property type="match status" value="1"/>
</dbReference>
<keyword evidence="1 2" id="KW-0245">EGF-like domain</keyword>
<dbReference type="InterPro" id="IPR008979">
    <property type="entry name" value="Galactose-bd-like_sf"/>
</dbReference>
<comment type="caution">
    <text evidence="2">Lacks conserved residue(s) required for the propagation of feature annotation.</text>
</comment>
<feature type="disulfide bond" evidence="2">
    <location>
        <begin position="342"/>
        <end position="351"/>
    </location>
</feature>
<dbReference type="InterPro" id="IPR000742">
    <property type="entry name" value="EGF"/>
</dbReference>
<dbReference type="PANTHER" id="PTHR24043:SF8">
    <property type="entry name" value="EGF-LIKE DOMAIN-CONTAINING PROTEIN"/>
    <property type="match status" value="1"/>
</dbReference>
<keyword evidence="4" id="KW-1185">Reference proteome</keyword>
<dbReference type="Proteomes" id="UP001165740">
    <property type="component" value="Chromosome 5"/>
</dbReference>
<feature type="domain" description="EGF-like" evidence="3">
    <location>
        <begin position="316"/>
        <end position="352"/>
    </location>
</feature>
<dbReference type="GeneID" id="106052305"/>
<accession>A0A9W3ABQ3</accession>
<dbReference type="InterPro" id="IPR042635">
    <property type="entry name" value="MEGF10/SREC1/2-like"/>
</dbReference>
<dbReference type="AlphaFoldDB" id="A0A9W3ABQ3"/>
<protein>
    <submittedName>
        <fullName evidence="5">Uncharacterized protein LOC106052305</fullName>
    </submittedName>
</protein>
<evidence type="ECO:0000256" key="1">
    <source>
        <dbReference type="ARBA" id="ARBA00022536"/>
    </source>
</evidence>
<dbReference type="Gene3D" id="2.170.300.10">
    <property type="entry name" value="Tie2 ligand-binding domain superfamily"/>
    <property type="match status" value="1"/>
</dbReference>
<dbReference type="PROSITE" id="PS00022">
    <property type="entry name" value="EGF_1"/>
    <property type="match status" value="1"/>
</dbReference>
<proteinExistence type="predicted"/>
<dbReference type="SUPFAM" id="SSF49785">
    <property type="entry name" value="Galactose-binding domain-like"/>
    <property type="match status" value="1"/>
</dbReference>
<name>A0A9W3ABQ3_BIOGL</name>
<dbReference type="OMA" id="CTHAGSE"/>
<sequence length="436" mass="47857">MVLNDTYKFSTVQLLYNTSNVYQECGSQKWSQLNENTMDIRCEDNVMTTSLKILGDIGSLCSLYISGGRNVAYKQTATQTSNYNETYLNNVQKVFTADLAVDGNTNGDFSQGFCSNTIDNNPGFTLTLNSHYIVNQFILYNRVDHGNDIRLSKFRLISVDGNNTVVDNIKDNDEKAEPIYYISVNTSKPIKSLSINETKITSYDPFPMLTLCEVEAYGECPPGTWSLPCTQSCPTSCPTSCDRDTGLCNSVCFGFSNPPACSDVCMAELWGINCINNCSASCANLSCHRITGECTQGCLGYSNPPKCTTACDQGMYGQNCSFPCHAHCLNGTCNNVDGSCVCIAGYIGDACDEGVVFNEGPTDNRANEETDKFSKVKLLYKTSSEYQECGSQKWSQLNENTMDIRCEDNVITTSLKLLGDISSLCSLYISGAKDTR</sequence>
<reference evidence="5" key="1">
    <citation type="submission" date="2025-08" db="UniProtKB">
        <authorList>
            <consortium name="RefSeq"/>
        </authorList>
    </citation>
    <scope>IDENTIFICATION</scope>
</reference>